<protein>
    <submittedName>
        <fullName evidence="2">Uncharacterized protein</fullName>
    </submittedName>
</protein>
<keyword evidence="1" id="KW-0732">Signal</keyword>
<evidence type="ECO:0000256" key="1">
    <source>
        <dbReference type="SAM" id="SignalP"/>
    </source>
</evidence>
<evidence type="ECO:0000313" key="3">
    <source>
        <dbReference type="Proteomes" id="UP000663419"/>
    </source>
</evidence>
<dbReference type="EMBL" id="CP069103">
    <property type="protein sequence ID" value="QSS51959.1"/>
    <property type="molecule type" value="Genomic_DNA"/>
</dbReference>
<accession>A0A8A1LD23</accession>
<reference evidence="2" key="1">
    <citation type="submission" date="2021-01" db="EMBL/GenBank/DDBJ databases">
        <title>Chromosome-level genome assembly of a human fungal pathogen reveals clustering of transcriptionally co-regulated genes.</title>
        <authorList>
            <person name="Voorhies M."/>
            <person name="Cohen S."/>
            <person name="Shea T.P."/>
            <person name="Petrus S."/>
            <person name="Munoz J.F."/>
            <person name="Poplawski S."/>
            <person name="Goldman W.E."/>
            <person name="Michael T."/>
            <person name="Cuomo C.A."/>
            <person name="Sil A."/>
            <person name="Beyhan S."/>
        </authorList>
    </citation>
    <scope>NUCLEOTIDE SEQUENCE</scope>
    <source>
        <strain evidence="2">H88</strain>
    </source>
</reference>
<dbReference type="VEuPathDB" id="FungiDB:I7I53_07436"/>
<name>A0A8A1LD23_AJEC8</name>
<sequence>MPLGPGTHEWCSSTSHHLLSTHSSLLILCLSQVYCVLPISKRQNVFDLCCSATMITVSTDESSRFCSHMCPSMCMTTAVSARNQSGCILYLAVSRVVLLGSGHSGQ</sequence>
<gene>
    <name evidence="2" type="ORF">I7I53_07436</name>
</gene>
<proteinExistence type="predicted"/>
<feature type="signal peptide" evidence="1">
    <location>
        <begin position="1"/>
        <end position="35"/>
    </location>
</feature>
<evidence type="ECO:0000313" key="2">
    <source>
        <dbReference type="EMBL" id="QSS51959.1"/>
    </source>
</evidence>
<dbReference type="Proteomes" id="UP000663419">
    <property type="component" value="Chromosome 2"/>
</dbReference>
<dbReference type="AlphaFoldDB" id="A0A8A1LD23"/>
<feature type="chain" id="PRO_5034595845" evidence="1">
    <location>
        <begin position="36"/>
        <end position="106"/>
    </location>
</feature>
<organism evidence="2 3">
    <name type="scientific">Ajellomyces capsulatus (strain H88)</name>
    <name type="common">Darling's disease fungus</name>
    <name type="synonym">Histoplasma capsulatum</name>
    <dbReference type="NCBI Taxonomy" id="544711"/>
    <lineage>
        <taxon>Eukaryota</taxon>
        <taxon>Fungi</taxon>
        <taxon>Dikarya</taxon>
        <taxon>Ascomycota</taxon>
        <taxon>Pezizomycotina</taxon>
        <taxon>Eurotiomycetes</taxon>
        <taxon>Eurotiomycetidae</taxon>
        <taxon>Onygenales</taxon>
        <taxon>Ajellomycetaceae</taxon>
        <taxon>Histoplasma</taxon>
    </lineage>
</organism>